<evidence type="ECO:0000259" key="2">
    <source>
        <dbReference type="PROSITE" id="PS50103"/>
    </source>
</evidence>
<dbReference type="Pfam" id="PF02897">
    <property type="entry name" value="Peptidase_S9_N"/>
    <property type="match status" value="1"/>
</dbReference>
<feature type="domain" description="C3H1-type" evidence="2">
    <location>
        <begin position="40"/>
        <end position="68"/>
    </location>
</feature>
<organism evidence="3">
    <name type="scientific">Daucus carota subsp. sativus</name>
    <name type="common">Carrot</name>
    <dbReference type="NCBI Taxonomy" id="79200"/>
    <lineage>
        <taxon>Eukaryota</taxon>
        <taxon>Viridiplantae</taxon>
        <taxon>Streptophyta</taxon>
        <taxon>Embryophyta</taxon>
        <taxon>Tracheophyta</taxon>
        <taxon>Spermatophyta</taxon>
        <taxon>Magnoliopsida</taxon>
        <taxon>eudicotyledons</taxon>
        <taxon>Gunneridae</taxon>
        <taxon>Pentapetalae</taxon>
        <taxon>asterids</taxon>
        <taxon>campanulids</taxon>
        <taxon>Apiales</taxon>
        <taxon>Apiaceae</taxon>
        <taxon>Apioideae</taxon>
        <taxon>Scandiceae</taxon>
        <taxon>Daucinae</taxon>
        <taxon>Daucus</taxon>
        <taxon>Daucus sect. Daucus</taxon>
    </lineage>
</organism>
<dbReference type="InterPro" id="IPR023302">
    <property type="entry name" value="Pept_S9A_N"/>
</dbReference>
<dbReference type="PANTHER" id="PTHR42881:SF2">
    <property type="entry name" value="PROLYL ENDOPEPTIDASE"/>
    <property type="match status" value="1"/>
</dbReference>
<dbReference type="GO" id="GO:0005829">
    <property type="term" value="C:cytosol"/>
    <property type="evidence" value="ECO:0007669"/>
    <property type="project" value="TreeGrafter"/>
</dbReference>
<reference evidence="3" key="1">
    <citation type="journal article" date="2016" name="Nat. Genet.">
        <title>A high-quality carrot genome assembly provides new insights into carotenoid accumulation and asterid genome evolution.</title>
        <authorList>
            <person name="Iorizzo M."/>
            <person name="Ellison S."/>
            <person name="Senalik D."/>
            <person name="Zeng P."/>
            <person name="Satapoomin P."/>
            <person name="Huang J."/>
            <person name="Bowman M."/>
            <person name="Iovene M."/>
            <person name="Sanseverino W."/>
            <person name="Cavagnaro P."/>
            <person name="Yildiz M."/>
            <person name="Macko-Podgorni A."/>
            <person name="Moranska E."/>
            <person name="Grzebelus E."/>
            <person name="Grzebelus D."/>
            <person name="Ashrafi H."/>
            <person name="Zheng Z."/>
            <person name="Cheng S."/>
            <person name="Spooner D."/>
            <person name="Van Deynze A."/>
            <person name="Simon P."/>
        </authorList>
    </citation>
    <scope>NUCLEOTIDE SEQUENCE [LARGE SCALE GENOMIC DNA]</scope>
    <source>
        <tissue evidence="3">Leaf</tissue>
    </source>
</reference>
<dbReference type="PROSITE" id="PS50103">
    <property type="entry name" value="ZF_C3H1"/>
    <property type="match status" value="1"/>
</dbReference>
<evidence type="ECO:0000313" key="3">
    <source>
        <dbReference type="EMBL" id="KZM89468.1"/>
    </source>
</evidence>
<proteinExistence type="predicted"/>
<accession>A0A164UWI7</accession>
<protein>
    <recommendedName>
        <fullName evidence="2">C3H1-type domain-containing protein</fullName>
    </recommendedName>
</protein>
<dbReference type="Gramene" id="KZM89468">
    <property type="protein sequence ID" value="KZM89468"/>
    <property type="gene ID" value="DCAR_023169"/>
</dbReference>
<sequence>MQVLLDPNELSEDGTLALSVYAVSKDAKYLAYALNSSGSDWDEKPCAYYMRTGAYKFGIACIFHHPQPDPAVSVTGPFHYRSTDSSGYLMEVDFLHGRFPKQHTCMLLIQEVRRPTCQLFILPLKGCYLHQNGTLTWIMSLLK</sequence>
<dbReference type="PANTHER" id="PTHR42881">
    <property type="entry name" value="PROLYL ENDOPEPTIDASE"/>
    <property type="match status" value="1"/>
</dbReference>
<keyword evidence="1" id="KW-0862">Zinc</keyword>
<dbReference type="SUPFAM" id="SSF50993">
    <property type="entry name" value="Peptidase/esterase 'gauge' domain"/>
    <property type="match status" value="1"/>
</dbReference>
<dbReference type="EMBL" id="LNRQ01000006">
    <property type="protein sequence ID" value="KZM89468.1"/>
    <property type="molecule type" value="Genomic_DNA"/>
</dbReference>
<name>A0A164UWI7_DAUCS</name>
<comment type="caution">
    <text evidence="3">The sequence shown here is derived from an EMBL/GenBank/DDBJ whole genome shotgun (WGS) entry which is preliminary data.</text>
</comment>
<dbReference type="GO" id="GO:0070012">
    <property type="term" value="F:oligopeptidase activity"/>
    <property type="evidence" value="ECO:0007669"/>
    <property type="project" value="TreeGrafter"/>
</dbReference>
<feature type="zinc finger region" description="C3H1-type" evidence="1">
    <location>
        <begin position="40"/>
        <end position="68"/>
    </location>
</feature>
<keyword evidence="1" id="KW-0863">Zinc-finger</keyword>
<dbReference type="AlphaFoldDB" id="A0A164UWI7"/>
<evidence type="ECO:0000256" key="1">
    <source>
        <dbReference type="PROSITE-ProRule" id="PRU00723"/>
    </source>
</evidence>
<dbReference type="Gene3D" id="2.130.10.120">
    <property type="entry name" value="Prolyl oligopeptidase, N-terminal domain"/>
    <property type="match status" value="1"/>
</dbReference>
<dbReference type="InterPro" id="IPR051167">
    <property type="entry name" value="Prolyl_oligopep/macrocyclase"/>
</dbReference>
<dbReference type="GO" id="GO:0008270">
    <property type="term" value="F:zinc ion binding"/>
    <property type="evidence" value="ECO:0007669"/>
    <property type="project" value="UniProtKB-KW"/>
</dbReference>
<dbReference type="InterPro" id="IPR000571">
    <property type="entry name" value="Znf_CCCH"/>
</dbReference>
<gene>
    <name evidence="3" type="ORF">DCAR_023169</name>
</gene>
<keyword evidence="1" id="KW-0479">Metal-binding</keyword>
<dbReference type="GO" id="GO:0004252">
    <property type="term" value="F:serine-type endopeptidase activity"/>
    <property type="evidence" value="ECO:0007669"/>
    <property type="project" value="InterPro"/>
</dbReference>